<evidence type="ECO:0000313" key="1">
    <source>
        <dbReference type="EMBL" id="KAL3778028.1"/>
    </source>
</evidence>
<proteinExistence type="predicted"/>
<evidence type="ECO:0008006" key="3">
    <source>
        <dbReference type="Google" id="ProtNLM"/>
    </source>
</evidence>
<gene>
    <name evidence="1" type="ORF">ACHAWO_008751</name>
</gene>
<reference evidence="1 2" key="1">
    <citation type="submission" date="2024-10" db="EMBL/GenBank/DDBJ databases">
        <title>Updated reference genomes for cyclostephanoid diatoms.</title>
        <authorList>
            <person name="Roberts W.R."/>
            <person name="Alverson A.J."/>
        </authorList>
    </citation>
    <scope>NUCLEOTIDE SEQUENCE [LARGE SCALE GENOMIC DNA]</scope>
    <source>
        <strain evidence="1 2">AJA010-31</strain>
    </source>
</reference>
<protein>
    <recommendedName>
        <fullName evidence="3">DDE Tnp4 domain-containing protein</fullName>
    </recommendedName>
</protein>
<dbReference type="EMBL" id="JALLPJ020001010">
    <property type="protein sequence ID" value="KAL3778028.1"/>
    <property type="molecule type" value="Genomic_DNA"/>
</dbReference>
<accession>A0ABD3NRT8</accession>
<dbReference type="Proteomes" id="UP001530400">
    <property type="component" value="Unassembled WGS sequence"/>
</dbReference>
<dbReference type="AlphaFoldDB" id="A0ABD3NRT8"/>
<name>A0ABD3NRT8_9STRA</name>
<evidence type="ECO:0000313" key="2">
    <source>
        <dbReference type="Proteomes" id="UP001530400"/>
    </source>
</evidence>
<sequence length="436" mass="49533">MIVHQDVDLLHALQSSHDASDALETLEQLTSMQQWSDSLRKERLDHSRMSWHHHANQLLHEGLFVNEYTMSFVAHKDLVEILRPYLQRKEYNSRSTEPIAVEHMVAAGLRHLQGGRVKDARHIVKTSRAVCYAVVDDFIDAMNSAPELDINFPQNADEWRAVNEGFRRRSFNDTMSGTVGALDGFFQRSNRPTMKETNNVVSYYSGHYESYGVNCLAAVKADLQFMYFGVISPGSTNDITSYAMASALRQVIESLPLGLYFQSIPRLLQLPFVTLRIRVEMAFGRMVNKFRILSGKVNGSLDRVSAILNACARLHNFIIQRDGPCEEMTVEMNASKEEMHLQIRPDIAAPLGMSYLPTIPDDSYVFEMEDGVSQTREEVVNFLSDNLLRRPVHNILRRRRELASAEQQRELDDGWVFSQNADGGVFAVGTEFISPN</sequence>
<keyword evidence="2" id="KW-1185">Reference proteome</keyword>
<organism evidence="1 2">
    <name type="scientific">Cyclotella atomus</name>
    <dbReference type="NCBI Taxonomy" id="382360"/>
    <lineage>
        <taxon>Eukaryota</taxon>
        <taxon>Sar</taxon>
        <taxon>Stramenopiles</taxon>
        <taxon>Ochrophyta</taxon>
        <taxon>Bacillariophyta</taxon>
        <taxon>Coscinodiscophyceae</taxon>
        <taxon>Thalassiosirophycidae</taxon>
        <taxon>Stephanodiscales</taxon>
        <taxon>Stephanodiscaceae</taxon>
        <taxon>Cyclotella</taxon>
    </lineage>
</organism>
<comment type="caution">
    <text evidence="1">The sequence shown here is derived from an EMBL/GenBank/DDBJ whole genome shotgun (WGS) entry which is preliminary data.</text>
</comment>